<dbReference type="InterPro" id="IPR002302">
    <property type="entry name" value="Leu-tRNA-ligase"/>
</dbReference>
<evidence type="ECO:0000256" key="6">
    <source>
        <dbReference type="ARBA" id="ARBA00022917"/>
    </source>
</evidence>
<gene>
    <name evidence="9" type="primary">leuS</name>
    <name evidence="14" type="ORF">EAH73_22535</name>
</gene>
<feature type="domain" description="Methionyl/Valyl/Leucyl/Isoleucyl-tRNA synthetase anticodon-binding" evidence="12">
    <location>
        <begin position="838"/>
        <end position="950"/>
    </location>
</feature>
<dbReference type="PROSITE" id="PS00178">
    <property type="entry name" value="AA_TRNA_LIGASE_I"/>
    <property type="match status" value="1"/>
</dbReference>
<keyword evidence="15" id="KW-1185">Reference proteome</keyword>
<keyword evidence="2 9" id="KW-0963">Cytoplasm</keyword>
<comment type="caution">
    <text evidence="14">The sequence shown here is derived from an EMBL/GenBank/DDBJ whole genome shotgun (WGS) entry which is preliminary data.</text>
</comment>
<protein>
    <recommendedName>
        <fullName evidence="9">Leucine--tRNA ligase</fullName>
        <ecNumber evidence="9">6.1.1.4</ecNumber>
    </recommendedName>
    <alternativeName>
        <fullName evidence="9">Leucyl-tRNA synthetase</fullName>
        <shortName evidence="9">LeuRS</shortName>
    </alternativeName>
</protein>
<dbReference type="GO" id="GO:0005829">
    <property type="term" value="C:cytosol"/>
    <property type="evidence" value="ECO:0007669"/>
    <property type="project" value="TreeGrafter"/>
</dbReference>
<evidence type="ECO:0000313" key="14">
    <source>
        <dbReference type="EMBL" id="TPG58234.1"/>
    </source>
</evidence>
<dbReference type="Gene3D" id="3.40.50.620">
    <property type="entry name" value="HUPs"/>
    <property type="match status" value="3"/>
</dbReference>
<dbReference type="GO" id="GO:0006429">
    <property type="term" value="P:leucyl-tRNA aminoacylation"/>
    <property type="evidence" value="ECO:0007669"/>
    <property type="project" value="UniProtKB-UniRule"/>
</dbReference>
<dbReference type="InterPro" id="IPR001412">
    <property type="entry name" value="aa-tRNA-synth_I_CS"/>
</dbReference>
<dbReference type="Pfam" id="PF00133">
    <property type="entry name" value="tRNA-synt_1"/>
    <property type="match status" value="1"/>
</dbReference>
<keyword evidence="7 9" id="KW-0030">Aminoacyl-tRNA synthetase</keyword>
<dbReference type="Pfam" id="PF13603">
    <property type="entry name" value="tRNA-synt_1_2"/>
    <property type="match status" value="1"/>
</dbReference>
<organism evidence="14 15">
    <name type="scientific">Hymenobacter nivis</name>
    <dbReference type="NCBI Taxonomy" id="1850093"/>
    <lineage>
        <taxon>Bacteria</taxon>
        <taxon>Pseudomonadati</taxon>
        <taxon>Bacteroidota</taxon>
        <taxon>Cytophagia</taxon>
        <taxon>Cytophagales</taxon>
        <taxon>Hymenobacteraceae</taxon>
        <taxon>Hymenobacter</taxon>
    </lineage>
</organism>
<dbReference type="GO" id="GO:0005524">
    <property type="term" value="F:ATP binding"/>
    <property type="evidence" value="ECO:0007669"/>
    <property type="project" value="UniProtKB-UniRule"/>
</dbReference>
<proteinExistence type="inferred from homology"/>
<evidence type="ECO:0000256" key="3">
    <source>
        <dbReference type="ARBA" id="ARBA00022598"/>
    </source>
</evidence>
<feature type="domain" description="Leucyl-tRNA synthetase editing" evidence="13">
    <location>
        <begin position="279"/>
        <end position="461"/>
    </location>
</feature>
<evidence type="ECO:0000256" key="7">
    <source>
        <dbReference type="ARBA" id="ARBA00023146"/>
    </source>
</evidence>
<keyword evidence="4 9" id="KW-0547">Nucleotide-binding</keyword>
<feature type="short sequence motif" description="'KMSKS' region" evidence="9">
    <location>
        <begin position="761"/>
        <end position="765"/>
    </location>
</feature>
<dbReference type="SUPFAM" id="SSF47323">
    <property type="entry name" value="Anticodon-binding domain of a subclass of class I aminoacyl-tRNA synthetases"/>
    <property type="match status" value="1"/>
</dbReference>
<accession>A0A502G8Z4</accession>
<dbReference type="InterPro" id="IPR013155">
    <property type="entry name" value="M/V/L/I-tRNA-synth_anticd-bd"/>
</dbReference>
<comment type="caution">
    <text evidence="9">Lacks conserved residue(s) required for the propagation of feature annotation.</text>
</comment>
<dbReference type="SUPFAM" id="SSF50677">
    <property type="entry name" value="ValRS/IleRS/LeuRS editing domain"/>
    <property type="match status" value="1"/>
</dbReference>
<evidence type="ECO:0000256" key="4">
    <source>
        <dbReference type="ARBA" id="ARBA00022741"/>
    </source>
</evidence>
<dbReference type="CDD" id="cd07958">
    <property type="entry name" value="Anticodon_Ia_Leu_BEm"/>
    <property type="match status" value="1"/>
</dbReference>
<dbReference type="FunFam" id="1.10.730.10:FF:000002">
    <property type="entry name" value="Leucine--tRNA ligase"/>
    <property type="match status" value="1"/>
</dbReference>
<dbReference type="InterPro" id="IPR009080">
    <property type="entry name" value="tRNAsynth_Ia_anticodon-bd"/>
</dbReference>
<dbReference type="InterPro" id="IPR002300">
    <property type="entry name" value="aa-tRNA-synth_Ia"/>
</dbReference>
<sequence length="988" mass="111253">MPVYSPQEIEKKWQAHWKTHQTFKADNHSSKPKYYVLDMFPYPSGAGLHVGHPLGYIASDIVARYQRLQGRNVLHPMGFDSFGLPAEQYAIQTGQHPAVTTEKNIETYIRQLQQLGFSYDWSREVRTSDPQYYKWTQWIFLQLFNSWYNLDTDKAEHIRTLQEKFAASGSAGVRAAGEAEDRHDFTAGQWQSFTEKQKLAAVLPYRLAYQQDTYVNWCAGLGTVLSNDEVKDGLSERGGYPVERRLMPQWNLRITAYADRLLQGLNTLDWPDAVKEMQRNWIGKSIGAEVTFPVQGHEGADIKVYTTRVDTIYGATFLVLAPEHELVDQLTTPAQRGAVDEYIAATKRRSERDRMSDVKHVSGVFTGAYAANPVDGAPVPIWLADYVLAGYGTGAVMAVPSGDQRDYLFAKHFDLPIPAISDAQKDLDQQADPTKEGRYINSGIVNGMGYKEATATLIAFLEEKGLGKGKVNFRLRDAIFGRQRYWGEPIPVYYKDGTAYGVAEADLPLVLPEIDEYKPTEHGEPPLGRATDWKYRGQHEFELSTMPGWAGSSWYYLRYMDPENPDRFVSEEAEKYWGQVDLYMGGAEHATGHLLYSRFWYLFLKDLGLVTGTEPFQKLINQGMILGRSNFVYRLIYKVGQVENGELKSVVEALSLGIPPIFISKDRLDSIQNDGGGMLIGELSGELHKHIQDYAPQSGTIQYTVEPLNRHELATPLHVDVSIVNNDVLDKEAFKKWRPDYNSAEFVKDDGRYLCGWEVEKMSKAKFNVVNPDVLVAQYGADALRLYEMFLGPLEQFKPWNTNGITGVGSFLKKFWRLFHPEDGALAVTDEPATPAELKTLHRVIQKVAHDIEKFSFNTSVSTFMIAVNELTALGTHKRAVLEPLTLLLSPFAPHLAEELWAELGHAPGSISQAAYPEFREEFLVEANVTYPVAINGKVRDQRQFAATATAAEIETAIRESDFLARFGEGKAVKKVVVVPGRMVNVVV</sequence>
<keyword evidence="6 9" id="KW-0648">Protein biosynthesis</keyword>
<dbReference type="FunFam" id="3.40.50.620:FF:000060">
    <property type="entry name" value="Leucine--tRNA ligase"/>
    <property type="match status" value="1"/>
</dbReference>
<dbReference type="Pfam" id="PF08264">
    <property type="entry name" value="Anticodon_1"/>
    <property type="match status" value="1"/>
</dbReference>
<name>A0A502G8Z4_9BACT</name>
<dbReference type="EMBL" id="RCYZ01000017">
    <property type="protein sequence ID" value="TPG58234.1"/>
    <property type="molecule type" value="Genomic_DNA"/>
</dbReference>
<dbReference type="FunFam" id="3.40.50.620:FF:000056">
    <property type="entry name" value="Leucine--tRNA ligase"/>
    <property type="match status" value="1"/>
</dbReference>
<dbReference type="GO" id="GO:0002161">
    <property type="term" value="F:aminoacyl-tRNA deacylase activity"/>
    <property type="evidence" value="ECO:0007669"/>
    <property type="project" value="InterPro"/>
</dbReference>
<dbReference type="InterPro" id="IPR014729">
    <property type="entry name" value="Rossmann-like_a/b/a_fold"/>
</dbReference>
<evidence type="ECO:0000256" key="8">
    <source>
        <dbReference type="ARBA" id="ARBA00047469"/>
    </source>
</evidence>
<evidence type="ECO:0000256" key="2">
    <source>
        <dbReference type="ARBA" id="ARBA00022490"/>
    </source>
</evidence>
<dbReference type="Gene3D" id="3.90.740.10">
    <property type="entry name" value="Valyl/Leucyl/Isoleucyl-tRNA synthetase, editing domain"/>
    <property type="match status" value="1"/>
</dbReference>
<dbReference type="PANTHER" id="PTHR43740:SF2">
    <property type="entry name" value="LEUCINE--TRNA LIGASE, MITOCHONDRIAL"/>
    <property type="match status" value="1"/>
</dbReference>
<evidence type="ECO:0000259" key="13">
    <source>
        <dbReference type="Pfam" id="PF13603"/>
    </source>
</evidence>
<evidence type="ECO:0000256" key="1">
    <source>
        <dbReference type="ARBA" id="ARBA00005594"/>
    </source>
</evidence>
<dbReference type="Proteomes" id="UP000317646">
    <property type="component" value="Unassembled WGS sequence"/>
</dbReference>
<comment type="catalytic activity">
    <reaction evidence="8 9">
        <text>tRNA(Leu) + L-leucine + ATP = L-leucyl-tRNA(Leu) + AMP + diphosphate</text>
        <dbReference type="Rhea" id="RHEA:11688"/>
        <dbReference type="Rhea" id="RHEA-COMP:9613"/>
        <dbReference type="Rhea" id="RHEA-COMP:9622"/>
        <dbReference type="ChEBI" id="CHEBI:30616"/>
        <dbReference type="ChEBI" id="CHEBI:33019"/>
        <dbReference type="ChEBI" id="CHEBI:57427"/>
        <dbReference type="ChEBI" id="CHEBI:78442"/>
        <dbReference type="ChEBI" id="CHEBI:78494"/>
        <dbReference type="ChEBI" id="CHEBI:456215"/>
        <dbReference type="EC" id="6.1.1.4"/>
    </reaction>
</comment>
<dbReference type="RefSeq" id="WP_140469712.1">
    <property type="nucleotide sequence ID" value="NZ_RCYZ01000017.1"/>
</dbReference>
<feature type="binding site" evidence="9">
    <location>
        <position position="764"/>
    </location>
    <ligand>
        <name>ATP</name>
        <dbReference type="ChEBI" id="CHEBI:30616"/>
    </ligand>
</feature>
<comment type="similarity">
    <text evidence="1 9 10">Belongs to the class-I aminoacyl-tRNA synthetase family.</text>
</comment>
<dbReference type="GO" id="GO:0004823">
    <property type="term" value="F:leucine-tRNA ligase activity"/>
    <property type="evidence" value="ECO:0007669"/>
    <property type="project" value="UniProtKB-UniRule"/>
</dbReference>
<keyword evidence="5 9" id="KW-0067">ATP-binding</keyword>
<evidence type="ECO:0000256" key="10">
    <source>
        <dbReference type="RuleBase" id="RU363035"/>
    </source>
</evidence>
<dbReference type="PRINTS" id="PR00985">
    <property type="entry name" value="TRNASYNTHLEU"/>
</dbReference>
<comment type="subcellular location">
    <subcellularLocation>
        <location evidence="9">Cytoplasm</location>
    </subcellularLocation>
</comment>
<evidence type="ECO:0000259" key="12">
    <source>
        <dbReference type="Pfam" id="PF08264"/>
    </source>
</evidence>
<evidence type="ECO:0000313" key="15">
    <source>
        <dbReference type="Proteomes" id="UP000317646"/>
    </source>
</evidence>
<dbReference type="InterPro" id="IPR009008">
    <property type="entry name" value="Val/Leu/Ile-tRNA-synth_edit"/>
</dbReference>
<evidence type="ECO:0000256" key="5">
    <source>
        <dbReference type="ARBA" id="ARBA00022840"/>
    </source>
</evidence>
<dbReference type="InterPro" id="IPR025709">
    <property type="entry name" value="Leu_tRNA-synth_edit"/>
</dbReference>
<dbReference type="SUPFAM" id="SSF52374">
    <property type="entry name" value="Nucleotidylyl transferase"/>
    <property type="match status" value="1"/>
</dbReference>
<dbReference type="EC" id="6.1.1.4" evidence="9"/>
<feature type="domain" description="Aminoacyl-tRNA synthetase class Ia" evidence="11">
    <location>
        <begin position="12"/>
        <end position="145"/>
    </location>
</feature>
<dbReference type="HAMAP" id="MF_00049_B">
    <property type="entry name" value="Leu_tRNA_synth_B"/>
    <property type="match status" value="1"/>
</dbReference>
<reference evidence="14 15" key="1">
    <citation type="journal article" date="2019" name="Environ. Microbiol.">
        <title>Species interactions and distinct microbial communities in high Arctic permafrost affected cryosols are associated with the CH4 and CO2 gas fluxes.</title>
        <authorList>
            <person name="Altshuler I."/>
            <person name="Hamel J."/>
            <person name="Turney S."/>
            <person name="Magnuson E."/>
            <person name="Levesque R."/>
            <person name="Greer C."/>
            <person name="Whyte L.G."/>
        </authorList>
    </citation>
    <scope>NUCLEOTIDE SEQUENCE [LARGE SCALE GENOMIC DNA]</scope>
    <source>
        <strain evidence="14 15">S9.2P</strain>
    </source>
</reference>
<dbReference type="PANTHER" id="PTHR43740">
    <property type="entry name" value="LEUCYL-TRNA SYNTHETASE"/>
    <property type="match status" value="1"/>
</dbReference>
<keyword evidence="3 9" id="KW-0436">Ligase</keyword>
<dbReference type="Gene3D" id="1.10.730.10">
    <property type="entry name" value="Isoleucyl-tRNA Synthetase, Domain 1"/>
    <property type="match status" value="1"/>
</dbReference>
<evidence type="ECO:0000259" key="11">
    <source>
        <dbReference type="Pfam" id="PF00133"/>
    </source>
</evidence>
<dbReference type="AlphaFoldDB" id="A0A502G8Z4"/>
<evidence type="ECO:0000256" key="9">
    <source>
        <dbReference type="HAMAP-Rule" id="MF_00049"/>
    </source>
</evidence>